<dbReference type="InterPro" id="IPR016187">
    <property type="entry name" value="CTDL_fold"/>
</dbReference>
<sequence length="1269" mass="141832">HVQSPGYDGRTVLRTYFDSWQRLDVPEGHVVMLSFNEALLENIDDCAVTFLKLHVGPVQTTPLTFCNEALPKGPVVNEIDVVHFHYRLSQPHVDECPVHYAYAGGRCYGLQHFTGTFWTSSSALCSKFSSWQGEDPTHLASLNTPDEWFAVLDLLKWTPHKEFFVGLRTPTTKPPRLPNTVGLCEYEKFVPVGQNDVDDKDTVDAKASAIVLPIPTPPRYPRVSTIRCPDNHTTHTFLACDEKSACWSRVVGGATVCDAPLTPLPPSFSCANGIERVPYTLVCDYREDCADGSDEGFCLLDNLFHCHVKRVFRCGGTKECVHPRNVCDDVEDCLSGFDEDVCRSKKVNINTPLPPATINFDNHGRVMAYFCPEVYHIVHLTGVKYLDASNCISVPQTRQLRYHKLLIYLNLANCNITRLYLPRLANLRILDLSDNNLDRFIYHYGLPNLRKLSLSGNPLLYFKLGFQLLMSLDLSRTVMDEFDPSVFVVSPNLKHVNLSDCGVDRVLKEGFRVLKQLKTLDLRGCPISSHPWAGAPFRDDVVTDDADNLVVSINTDGRYAILIKKTQWLQSYPTFFRSEGQVFSSGSNLVLKHTTAANGTDSMGHFQITTFQYQAGSSQIMASIKTYHEWPVVLFSQYYVNGANGTRAENVNYVISGFPSFFVFPVKTSAGPLGYMSYGGMMIGDTEKSFGVFSANGFKITDGLAGGPIALFDGSGDTLVISPASQFMAASHWHESEASRLAYGIMGGVDTVSPNYNMEFIYFFRQAFEGWGSFLRQMYGRTDSFVQDDWTIKYLGYWTDNGAYYYYKTETNKTYQDTILDVKAYADKLSIPYRYLQYDSWWYYKGVGGGAKTWESRPDVFPDGFRYIYQKTGMVASAHNRYWASDTTYAKQNGGKYNFIVEPEKAVPNDQSFWDDLLANATKAWGLYTYEQDWLNREFSGMDALLSDINLGATWLNQMAEGAVKSNLTVQYCMSNSRHIMQALLNSVVTQARASDDYSPGSDQWKIGVSSIFAYAMRIAPFKDNFWTTTVQPGNPYSDQEPHNEVQAAVSVLSTGPVGPSDMIGHTNVTLLMRCCSADGTILKPSKPATAVDDQIYAKALGSSLYDGPDGEVWTTYTNISGMQFGIVFVPEIHNRYYLTPEKAGFGQIPASKVFDPRDLKSITDFRSDAPLYISGCNTTSPCLFYVTPVLRGPNLITLILGELTKFVPVSPQRFLGIKVSSDVTVYVRGAPNEKAYISFVVLGELITVVCTFPASGTQTISLNYRSCF</sequence>
<dbReference type="SUPFAM" id="SSF52047">
    <property type="entry name" value="RNI-like"/>
    <property type="match status" value="1"/>
</dbReference>
<feature type="non-terminal residue" evidence="5">
    <location>
        <position position="1"/>
    </location>
</feature>
<dbReference type="InterPro" id="IPR002172">
    <property type="entry name" value="LDrepeatLR_classA_rpt"/>
</dbReference>
<comment type="caution">
    <text evidence="4">Lacks conserved residue(s) required for the propagation of feature annotation.</text>
</comment>
<dbReference type="Pfam" id="PF05691">
    <property type="entry name" value="Raffinose_syn"/>
    <property type="match status" value="1"/>
</dbReference>
<name>A0ABD0LST5_9CAEN</name>
<dbReference type="Pfam" id="PF00057">
    <property type="entry name" value="Ldl_recept_a"/>
    <property type="match status" value="1"/>
</dbReference>
<dbReference type="InterPro" id="IPR023415">
    <property type="entry name" value="LDLR_class-A_CS"/>
</dbReference>
<dbReference type="AlphaFoldDB" id="A0ABD0LST5"/>
<evidence type="ECO:0000313" key="5">
    <source>
        <dbReference type="EMBL" id="KAK7502619.1"/>
    </source>
</evidence>
<feature type="disulfide bond" evidence="4">
    <location>
        <begin position="327"/>
        <end position="342"/>
    </location>
</feature>
<evidence type="ECO:0000256" key="1">
    <source>
        <dbReference type="ARBA" id="ARBA00022729"/>
    </source>
</evidence>
<dbReference type="Gene3D" id="4.10.400.10">
    <property type="entry name" value="Low-density Lipoprotein Receptor"/>
    <property type="match status" value="1"/>
</dbReference>
<feature type="disulfide bond" evidence="4">
    <location>
        <begin position="283"/>
        <end position="298"/>
    </location>
</feature>
<organism evidence="5 6">
    <name type="scientific">Batillaria attramentaria</name>
    <dbReference type="NCBI Taxonomy" id="370345"/>
    <lineage>
        <taxon>Eukaryota</taxon>
        <taxon>Metazoa</taxon>
        <taxon>Spiralia</taxon>
        <taxon>Lophotrochozoa</taxon>
        <taxon>Mollusca</taxon>
        <taxon>Gastropoda</taxon>
        <taxon>Caenogastropoda</taxon>
        <taxon>Sorbeoconcha</taxon>
        <taxon>Cerithioidea</taxon>
        <taxon>Batillariidae</taxon>
        <taxon>Batillaria</taxon>
    </lineage>
</organism>
<dbReference type="EMBL" id="JACVVK020000025">
    <property type="protein sequence ID" value="KAK7502619.1"/>
    <property type="molecule type" value="Genomic_DNA"/>
</dbReference>
<reference evidence="5 6" key="1">
    <citation type="journal article" date="2023" name="Sci. Data">
        <title>Genome assembly of the Korean intertidal mud-creeper Batillaria attramentaria.</title>
        <authorList>
            <person name="Patra A.K."/>
            <person name="Ho P.T."/>
            <person name="Jun S."/>
            <person name="Lee S.J."/>
            <person name="Kim Y."/>
            <person name="Won Y.J."/>
        </authorList>
    </citation>
    <scope>NUCLEOTIDE SEQUENCE [LARGE SCALE GENOMIC DNA]</scope>
    <source>
        <strain evidence="5">Wonlab-2016</strain>
    </source>
</reference>
<dbReference type="Gene3D" id="3.80.10.10">
    <property type="entry name" value="Ribonuclease Inhibitor"/>
    <property type="match status" value="1"/>
</dbReference>
<dbReference type="CDD" id="cd00112">
    <property type="entry name" value="LDLa"/>
    <property type="match status" value="2"/>
</dbReference>
<evidence type="ECO:0000313" key="6">
    <source>
        <dbReference type="Proteomes" id="UP001519460"/>
    </source>
</evidence>
<dbReference type="PROSITE" id="PS51450">
    <property type="entry name" value="LRR"/>
    <property type="match status" value="1"/>
</dbReference>
<dbReference type="PANTHER" id="PTHR24373">
    <property type="entry name" value="SLIT RELATED LEUCINE-RICH REPEAT NEURONAL PROTEIN"/>
    <property type="match status" value="1"/>
</dbReference>
<keyword evidence="2 4" id="KW-1015">Disulfide bond</keyword>
<keyword evidence="1" id="KW-0732">Signal</keyword>
<evidence type="ECO:0000256" key="2">
    <source>
        <dbReference type="ARBA" id="ARBA00023157"/>
    </source>
</evidence>
<dbReference type="PANTHER" id="PTHR24373:SF275">
    <property type="entry name" value="TIR DOMAIN-CONTAINING PROTEIN"/>
    <property type="match status" value="1"/>
</dbReference>
<dbReference type="SUPFAM" id="SSF57424">
    <property type="entry name" value="LDL receptor-like module"/>
    <property type="match status" value="1"/>
</dbReference>
<gene>
    <name evidence="5" type="ORF">BaRGS_00006194</name>
</gene>
<evidence type="ECO:0000256" key="3">
    <source>
        <dbReference type="ARBA" id="ARBA00023277"/>
    </source>
</evidence>
<evidence type="ECO:0000256" key="4">
    <source>
        <dbReference type="PROSITE-ProRule" id="PRU00124"/>
    </source>
</evidence>
<dbReference type="InterPro" id="IPR050328">
    <property type="entry name" value="Dev_Immune_Receptor"/>
</dbReference>
<dbReference type="InterPro" id="IPR008811">
    <property type="entry name" value="Glycosyl_hydrolases_36"/>
</dbReference>
<keyword evidence="3" id="KW-0119">Carbohydrate metabolism</keyword>
<keyword evidence="6" id="KW-1185">Reference proteome</keyword>
<dbReference type="InterPro" id="IPR036055">
    <property type="entry name" value="LDL_receptor-like_sf"/>
</dbReference>
<dbReference type="SUPFAM" id="SSF56436">
    <property type="entry name" value="C-type lectin-like"/>
    <property type="match status" value="1"/>
</dbReference>
<proteinExistence type="predicted"/>
<dbReference type="Gene3D" id="2.40.128.620">
    <property type="match status" value="1"/>
</dbReference>
<dbReference type="InterPro" id="IPR001611">
    <property type="entry name" value="Leu-rich_rpt"/>
</dbReference>
<accession>A0ABD0LST5</accession>
<protein>
    <submittedName>
        <fullName evidence="5">Uncharacterized protein</fullName>
    </submittedName>
</protein>
<dbReference type="PROSITE" id="PS01209">
    <property type="entry name" value="LDLRA_1"/>
    <property type="match status" value="1"/>
</dbReference>
<dbReference type="CDD" id="cd00037">
    <property type="entry name" value="CLECT"/>
    <property type="match status" value="1"/>
</dbReference>
<dbReference type="SMART" id="SM00192">
    <property type="entry name" value="LDLa"/>
    <property type="match status" value="2"/>
</dbReference>
<dbReference type="PROSITE" id="PS50068">
    <property type="entry name" value="LDLRA_2"/>
    <property type="match status" value="2"/>
</dbReference>
<dbReference type="InterPro" id="IPR032675">
    <property type="entry name" value="LRR_dom_sf"/>
</dbReference>
<comment type="caution">
    <text evidence="5">The sequence shown here is derived from an EMBL/GenBank/DDBJ whole genome shotgun (WGS) entry which is preliminary data.</text>
</comment>
<dbReference type="Proteomes" id="UP001519460">
    <property type="component" value="Unassembled WGS sequence"/>
</dbReference>